<dbReference type="PROSITE" id="PS51257">
    <property type="entry name" value="PROKAR_LIPOPROTEIN"/>
    <property type="match status" value="1"/>
</dbReference>
<feature type="transmembrane region" description="Helical" evidence="1">
    <location>
        <begin position="12"/>
        <end position="37"/>
    </location>
</feature>
<protein>
    <submittedName>
        <fullName evidence="2">Uncharacterized protein</fullName>
    </submittedName>
</protein>
<keyword evidence="1" id="KW-0472">Membrane</keyword>
<organism evidence="2 3">
    <name type="scientific">Aspergillus sergii</name>
    <dbReference type="NCBI Taxonomy" id="1034303"/>
    <lineage>
        <taxon>Eukaryota</taxon>
        <taxon>Fungi</taxon>
        <taxon>Dikarya</taxon>
        <taxon>Ascomycota</taxon>
        <taxon>Pezizomycotina</taxon>
        <taxon>Eurotiomycetes</taxon>
        <taxon>Eurotiomycetidae</taxon>
        <taxon>Eurotiales</taxon>
        <taxon>Aspergillaceae</taxon>
        <taxon>Aspergillus</taxon>
        <taxon>Aspergillus subgen. Circumdati</taxon>
    </lineage>
</organism>
<dbReference type="AlphaFoldDB" id="A0A5N6WUB2"/>
<keyword evidence="1" id="KW-0812">Transmembrane</keyword>
<sequence length="72" mass="7758">MRVTSAATNAALFFTGVFGMASATLISCLATFLHLGFANSNATRTRQCQRVFEPARNIQIALSIRCFSPSSL</sequence>
<dbReference type="EMBL" id="ML741818">
    <property type="protein sequence ID" value="KAE8324363.1"/>
    <property type="molecule type" value="Genomic_DNA"/>
</dbReference>
<evidence type="ECO:0000313" key="2">
    <source>
        <dbReference type="EMBL" id="KAE8324363.1"/>
    </source>
</evidence>
<accession>A0A5N6WUB2</accession>
<evidence type="ECO:0000256" key="1">
    <source>
        <dbReference type="SAM" id="Phobius"/>
    </source>
</evidence>
<proteinExistence type="predicted"/>
<dbReference type="Proteomes" id="UP000325945">
    <property type="component" value="Unassembled WGS sequence"/>
</dbReference>
<reference evidence="3" key="1">
    <citation type="submission" date="2019-04" db="EMBL/GenBank/DDBJ databases">
        <title>Friends and foes A comparative genomics studyof 23 Aspergillus species from section Flavi.</title>
        <authorList>
            <consortium name="DOE Joint Genome Institute"/>
            <person name="Kjaerbolling I."/>
            <person name="Vesth T."/>
            <person name="Frisvad J.C."/>
            <person name="Nybo J.L."/>
            <person name="Theobald S."/>
            <person name="Kildgaard S."/>
            <person name="Isbrandt T."/>
            <person name="Kuo A."/>
            <person name="Sato A."/>
            <person name="Lyhne E.K."/>
            <person name="Kogle M.E."/>
            <person name="Wiebenga A."/>
            <person name="Kun R.S."/>
            <person name="Lubbers R.J."/>
            <person name="Makela M.R."/>
            <person name="Barry K."/>
            <person name="Chovatia M."/>
            <person name="Clum A."/>
            <person name="Daum C."/>
            <person name="Haridas S."/>
            <person name="He G."/>
            <person name="LaButti K."/>
            <person name="Lipzen A."/>
            <person name="Mondo S."/>
            <person name="Riley R."/>
            <person name="Salamov A."/>
            <person name="Simmons B.A."/>
            <person name="Magnuson J.K."/>
            <person name="Henrissat B."/>
            <person name="Mortensen U.H."/>
            <person name="Larsen T.O."/>
            <person name="Devries R.P."/>
            <person name="Grigoriev I.V."/>
            <person name="Machida M."/>
            <person name="Baker S.E."/>
            <person name="Andersen M.R."/>
        </authorList>
    </citation>
    <scope>NUCLEOTIDE SEQUENCE [LARGE SCALE GENOMIC DNA]</scope>
    <source>
        <strain evidence="3">CBS 130017</strain>
    </source>
</reference>
<keyword evidence="3" id="KW-1185">Reference proteome</keyword>
<evidence type="ECO:0000313" key="3">
    <source>
        <dbReference type="Proteomes" id="UP000325945"/>
    </source>
</evidence>
<name>A0A5N6WUB2_9EURO</name>
<keyword evidence="1" id="KW-1133">Transmembrane helix</keyword>
<gene>
    <name evidence="2" type="ORF">BDV39DRAFT_180417</name>
</gene>